<sequence length="657" mass="75031">MYFDGAANHSETAIELGIRQMEVFGDSNLVLRQIQGEWKTRDVKAHNQFADSLATLASMIDIPVDATVRPLLIESRSAHAYCCLIDDTEIDDDLPWYHDIYHFLRLGIHLEAATTKDRRALRQDVQVSDTWGPHSRATFRVAHIDFMLAVLVWGIDIIRKISPKSSSGHEFILVAIDYFTKWVETTSYARLTSSGVASFIRSHIICRYGVPHELISDRGAADERAVEARIRISRGYYGGWSRLLGLVREAPICIVGLSDFFSHLYRRHTLLIDWAQAQFDQLNLLDERRLESRQTMFVHIRGRWPMLLKSGQALTITDRGRCMVDDLDGNRFSKPTNVDQLKRGIFIEYVRYWEFVSTHLGFDTHFASSFHISLSVHFASFVSLSTFIFTLASSGLIQLCSDYRDHAFDDGWFGIPRFLTYCASNATLGHIPFHLEVYGSSRLARSSSLTGCSPRRRHDRCPIMILQRSIREPSNDFMSFCLFGLVVHLTPYSGTFSISDEIMDLHGCRMFDDRTYSPFRLRFVDLPLIGMITLGFESRFVDRVTSGARIPVVTILAEYMIDPLCVPMELSLSYQDRSDISDAITGAYFPHLAMNDHSLTDHSLRLSITVRDDDRFFRQSIMSQGVSAYYDTLADLVISSGKSRDYVHRRPDHLLTS</sequence>
<proteinExistence type="predicted"/>
<dbReference type="InterPro" id="IPR012337">
    <property type="entry name" value="RNaseH-like_sf"/>
</dbReference>
<evidence type="ECO:0000313" key="1">
    <source>
        <dbReference type="EMBL" id="RVW31143.1"/>
    </source>
</evidence>
<name>A0A438D6R8_VITVI</name>
<protein>
    <submittedName>
        <fullName evidence="1">Uncharacterized protein</fullName>
    </submittedName>
</protein>
<dbReference type="AlphaFoldDB" id="A0A438D6R8"/>
<organism evidence="1 2">
    <name type="scientific">Vitis vinifera</name>
    <name type="common">Grape</name>
    <dbReference type="NCBI Taxonomy" id="29760"/>
    <lineage>
        <taxon>Eukaryota</taxon>
        <taxon>Viridiplantae</taxon>
        <taxon>Streptophyta</taxon>
        <taxon>Embryophyta</taxon>
        <taxon>Tracheophyta</taxon>
        <taxon>Spermatophyta</taxon>
        <taxon>Magnoliopsida</taxon>
        <taxon>eudicotyledons</taxon>
        <taxon>Gunneridae</taxon>
        <taxon>Pentapetalae</taxon>
        <taxon>rosids</taxon>
        <taxon>Vitales</taxon>
        <taxon>Vitaceae</taxon>
        <taxon>Viteae</taxon>
        <taxon>Vitis</taxon>
    </lineage>
</organism>
<dbReference type="InterPro" id="IPR036397">
    <property type="entry name" value="RNaseH_sf"/>
</dbReference>
<dbReference type="PANTHER" id="PTHR48475">
    <property type="entry name" value="RIBONUCLEASE H"/>
    <property type="match status" value="1"/>
</dbReference>
<dbReference type="Gene3D" id="3.30.420.10">
    <property type="entry name" value="Ribonuclease H-like superfamily/Ribonuclease H"/>
    <property type="match status" value="2"/>
</dbReference>
<dbReference type="SUPFAM" id="SSF53098">
    <property type="entry name" value="Ribonuclease H-like"/>
    <property type="match status" value="1"/>
</dbReference>
<gene>
    <name evidence="1" type="ORF">CK203_108442</name>
</gene>
<comment type="caution">
    <text evidence="1">The sequence shown here is derived from an EMBL/GenBank/DDBJ whole genome shotgun (WGS) entry which is preliminary data.</text>
</comment>
<dbReference type="Proteomes" id="UP000288805">
    <property type="component" value="Unassembled WGS sequence"/>
</dbReference>
<dbReference type="GO" id="GO:0003676">
    <property type="term" value="F:nucleic acid binding"/>
    <property type="evidence" value="ECO:0007669"/>
    <property type="project" value="InterPro"/>
</dbReference>
<dbReference type="EMBL" id="QGNW01001766">
    <property type="protein sequence ID" value="RVW31143.1"/>
    <property type="molecule type" value="Genomic_DNA"/>
</dbReference>
<evidence type="ECO:0000313" key="2">
    <source>
        <dbReference type="Proteomes" id="UP000288805"/>
    </source>
</evidence>
<reference evidence="1 2" key="1">
    <citation type="journal article" date="2018" name="PLoS Genet.">
        <title>Population sequencing reveals clonal diversity and ancestral inbreeding in the grapevine cultivar Chardonnay.</title>
        <authorList>
            <person name="Roach M.J."/>
            <person name="Johnson D.L."/>
            <person name="Bohlmann J."/>
            <person name="van Vuuren H.J."/>
            <person name="Jones S.J."/>
            <person name="Pretorius I.S."/>
            <person name="Schmidt S.A."/>
            <person name="Borneman A.R."/>
        </authorList>
    </citation>
    <scope>NUCLEOTIDE SEQUENCE [LARGE SCALE GENOMIC DNA]</scope>
    <source>
        <strain evidence="2">cv. Chardonnay</strain>
        <tissue evidence="1">Leaf</tissue>
    </source>
</reference>
<accession>A0A438D6R8</accession>
<dbReference type="PANTHER" id="PTHR48475:SF1">
    <property type="entry name" value="RNASE H TYPE-1 DOMAIN-CONTAINING PROTEIN"/>
    <property type="match status" value="1"/>
</dbReference>